<keyword evidence="1" id="KW-0812">Transmembrane</keyword>
<accession>A0A2T0BFJ7</accession>
<dbReference type="RefSeq" id="WP_106059620.1">
    <property type="nucleotide sequence ID" value="NZ_PVXQ01000014.1"/>
</dbReference>
<dbReference type="Proteomes" id="UP000239471">
    <property type="component" value="Unassembled WGS sequence"/>
</dbReference>
<evidence type="ECO:0000313" key="3">
    <source>
        <dbReference type="Proteomes" id="UP000239471"/>
    </source>
</evidence>
<keyword evidence="1" id="KW-1133">Transmembrane helix</keyword>
<reference evidence="2 3" key="1">
    <citation type="submission" date="2018-03" db="EMBL/GenBank/DDBJ databases">
        <title>Genome sequence of Clostridium vincentii DSM 10228.</title>
        <authorList>
            <person name="Poehlein A."/>
            <person name="Daniel R."/>
        </authorList>
    </citation>
    <scope>NUCLEOTIDE SEQUENCE [LARGE SCALE GENOMIC DNA]</scope>
    <source>
        <strain evidence="2 3">DSM 10228</strain>
    </source>
</reference>
<feature type="transmembrane region" description="Helical" evidence="1">
    <location>
        <begin position="233"/>
        <end position="257"/>
    </location>
</feature>
<sequence>MIITITQTKSNSAAEFTVSTNGKYTNWGQCPSIFKSFSCILCDENRELIYQTKYQFINNLKNNIPYIWIFSEVHTKICSILNPNNESIGSFEHVRTGWLGTYDNINFKNFNIKAYSISKGTNKNMLLFLGDKQIGQIVKSLCVMDNLDKYYLYLLDEYSQLSQALSMFTLYYDNWNYGHQLEYVKYKAVYQKEYTFSKYNKLYNPAWLSSNFNEIEIDNSKVTNSIKKSAKKLVIWFAIGWGIVLLIILIIFLVVYINS</sequence>
<dbReference type="OrthoDB" id="2063122at2"/>
<comment type="caution">
    <text evidence="2">The sequence shown here is derived from an EMBL/GenBank/DDBJ whole genome shotgun (WGS) entry which is preliminary data.</text>
</comment>
<keyword evidence="1" id="KW-0472">Membrane</keyword>
<evidence type="ECO:0000256" key="1">
    <source>
        <dbReference type="SAM" id="Phobius"/>
    </source>
</evidence>
<dbReference type="AlphaFoldDB" id="A0A2T0BFJ7"/>
<proteinExistence type="predicted"/>
<keyword evidence="3" id="KW-1185">Reference proteome</keyword>
<dbReference type="EMBL" id="PVXQ01000014">
    <property type="protein sequence ID" value="PRR82665.1"/>
    <property type="molecule type" value="Genomic_DNA"/>
</dbReference>
<name>A0A2T0BFJ7_9CLOT</name>
<gene>
    <name evidence="2" type="ORF">CLVI_16320</name>
</gene>
<organism evidence="2 3">
    <name type="scientific">Clostridium vincentii</name>
    <dbReference type="NCBI Taxonomy" id="52704"/>
    <lineage>
        <taxon>Bacteria</taxon>
        <taxon>Bacillati</taxon>
        <taxon>Bacillota</taxon>
        <taxon>Clostridia</taxon>
        <taxon>Eubacteriales</taxon>
        <taxon>Clostridiaceae</taxon>
        <taxon>Clostridium</taxon>
    </lineage>
</organism>
<protein>
    <submittedName>
        <fullName evidence="2">Uncharacterized protein</fullName>
    </submittedName>
</protein>
<evidence type="ECO:0000313" key="2">
    <source>
        <dbReference type="EMBL" id="PRR82665.1"/>
    </source>
</evidence>